<gene>
    <name evidence="1" type="ORF">FRZ06_02600</name>
</gene>
<reference evidence="1" key="1">
    <citation type="submission" date="2019-08" db="EMBL/GenBank/DDBJ databases">
        <title>Genome sequence of Clostridiales bacterium MT110.</title>
        <authorList>
            <person name="Cao J."/>
        </authorList>
    </citation>
    <scope>NUCLEOTIDE SEQUENCE</scope>
    <source>
        <strain evidence="1">MT110</strain>
    </source>
</reference>
<sequence>MCESTVYLIDKNGKESLFFELVDKIVPDQNTVYLEDILGQKKSIQARIKELALVDHRIVLEEIGE</sequence>
<evidence type="ECO:0000313" key="2">
    <source>
        <dbReference type="Proteomes" id="UP000594014"/>
    </source>
</evidence>
<dbReference type="EMBL" id="CP042469">
    <property type="protein sequence ID" value="QOX62324.1"/>
    <property type="molecule type" value="Genomic_DNA"/>
</dbReference>
<proteinExistence type="predicted"/>
<name>A0ACD1A7G7_9FIRM</name>
<evidence type="ECO:0000313" key="1">
    <source>
        <dbReference type="EMBL" id="QOX62324.1"/>
    </source>
</evidence>
<keyword evidence="2" id="KW-1185">Reference proteome</keyword>
<protein>
    <submittedName>
        <fullName evidence="1">CooT family nickel-binding protein</fullName>
    </submittedName>
</protein>
<accession>A0ACD1A7G7</accession>
<dbReference type="Proteomes" id="UP000594014">
    <property type="component" value="Chromosome"/>
</dbReference>
<organism evidence="1 2">
    <name type="scientific">Anoxybacterium hadale</name>
    <dbReference type="NCBI Taxonomy" id="3408580"/>
    <lineage>
        <taxon>Bacteria</taxon>
        <taxon>Bacillati</taxon>
        <taxon>Bacillota</taxon>
        <taxon>Clostridia</taxon>
        <taxon>Peptostreptococcales</taxon>
        <taxon>Anaerovoracaceae</taxon>
        <taxon>Anoxybacterium</taxon>
    </lineage>
</organism>